<keyword evidence="3" id="KW-1185">Reference proteome</keyword>
<reference evidence="2 3" key="1">
    <citation type="submission" date="2020-04" db="EMBL/GenBank/DDBJ databases">
        <title>Perkinsus chesapeaki whole genome sequence.</title>
        <authorList>
            <person name="Bogema D.R."/>
        </authorList>
    </citation>
    <scope>NUCLEOTIDE SEQUENCE [LARGE SCALE GENOMIC DNA]</scope>
    <source>
        <strain evidence="2">ATCC PRA-425</strain>
    </source>
</reference>
<evidence type="ECO:0000256" key="1">
    <source>
        <dbReference type="SAM" id="MobiDB-lite"/>
    </source>
</evidence>
<feature type="compositionally biased region" description="Polar residues" evidence="1">
    <location>
        <begin position="51"/>
        <end position="61"/>
    </location>
</feature>
<proteinExistence type="predicted"/>
<gene>
    <name evidence="2" type="ORF">FOL47_008169</name>
</gene>
<evidence type="ECO:0000313" key="3">
    <source>
        <dbReference type="Proteomes" id="UP000591131"/>
    </source>
</evidence>
<protein>
    <submittedName>
        <fullName evidence="2">Uncharacterized protein</fullName>
    </submittedName>
</protein>
<comment type="caution">
    <text evidence="2">The sequence shown here is derived from an EMBL/GenBank/DDBJ whole genome shotgun (WGS) entry which is preliminary data.</text>
</comment>
<feature type="region of interest" description="Disordered" evidence="1">
    <location>
        <begin position="1"/>
        <end position="72"/>
    </location>
</feature>
<dbReference type="AlphaFoldDB" id="A0A7J6MU89"/>
<feature type="compositionally biased region" description="Acidic residues" evidence="1">
    <location>
        <begin position="1"/>
        <end position="12"/>
    </location>
</feature>
<accession>A0A7J6MU89</accession>
<sequence>MIDTEHEGEDTETSQQNDGEQKPVSSPRGETDSVGRNRESDDNASEVAIEQTASEKANNGHDSAAAENEHDTANAVDIVQALEGTMRDYFDRLGVSQEHAMDWRDTCEGSAHSIHEAERLLRECINRNKSDDNGDENSELRFYRENGVVRDVPSQFGILADKLEQRIRRTMKRNKTARHKREQSSYDYTKHCMRTVQERWT</sequence>
<organism evidence="2 3">
    <name type="scientific">Perkinsus chesapeaki</name>
    <name type="common">Clam parasite</name>
    <name type="synonym">Perkinsus andrewsi</name>
    <dbReference type="NCBI Taxonomy" id="330153"/>
    <lineage>
        <taxon>Eukaryota</taxon>
        <taxon>Sar</taxon>
        <taxon>Alveolata</taxon>
        <taxon>Perkinsozoa</taxon>
        <taxon>Perkinsea</taxon>
        <taxon>Perkinsida</taxon>
        <taxon>Perkinsidae</taxon>
        <taxon>Perkinsus</taxon>
    </lineage>
</organism>
<evidence type="ECO:0000313" key="2">
    <source>
        <dbReference type="EMBL" id="KAF4675162.1"/>
    </source>
</evidence>
<dbReference type="Proteomes" id="UP000591131">
    <property type="component" value="Unassembled WGS sequence"/>
</dbReference>
<name>A0A7J6MU89_PERCH</name>
<dbReference type="EMBL" id="JAAPAO010000051">
    <property type="protein sequence ID" value="KAF4675162.1"/>
    <property type="molecule type" value="Genomic_DNA"/>
</dbReference>
<feature type="compositionally biased region" description="Basic and acidic residues" evidence="1">
    <location>
        <begin position="29"/>
        <end position="41"/>
    </location>
</feature>